<protein>
    <submittedName>
        <fullName evidence="1">Uncharacterized protein</fullName>
    </submittedName>
</protein>
<dbReference type="EMBL" id="GBXM01042327">
    <property type="protein sequence ID" value="JAH66250.1"/>
    <property type="molecule type" value="Transcribed_RNA"/>
</dbReference>
<dbReference type="AlphaFoldDB" id="A0A0E9ULZ1"/>
<accession>A0A0E9ULZ1</accession>
<reference evidence="1" key="1">
    <citation type="submission" date="2014-11" db="EMBL/GenBank/DDBJ databases">
        <authorList>
            <person name="Amaro Gonzalez C."/>
        </authorList>
    </citation>
    <scope>NUCLEOTIDE SEQUENCE</scope>
</reference>
<proteinExistence type="predicted"/>
<sequence>MKVPWSRAQFGQHVLANLQSHDT</sequence>
<name>A0A0E9ULZ1_ANGAN</name>
<organism evidence="1">
    <name type="scientific">Anguilla anguilla</name>
    <name type="common">European freshwater eel</name>
    <name type="synonym">Muraena anguilla</name>
    <dbReference type="NCBI Taxonomy" id="7936"/>
    <lineage>
        <taxon>Eukaryota</taxon>
        <taxon>Metazoa</taxon>
        <taxon>Chordata</taxon>
        <taxon>Craniata</taxon>
        <taxon>Vertebrata</taxon>
        <taxon>Euteleostomi</taxon>
        <taxon>Actinopterygii</taxon>
        <taxon>Neopterygii</taxon>
        <taxon>Teleostei</taxon>
        <taxon>Anguilliformes</taxon>
        <taxon>Anguillidae</taxon>
        <taxon>Anguilla</taxon>
    </lineage>
</organism>
<reference evidence="1" key="2">
    <citation type="journal article" date="2015" name="Fish Shellfish Immunol.">
        <title>Early steps in the European eel (Anguilla anguilla)-Vibrio vulnificus interaction in the gills: Role of the RtxA13 toxin.</title>
        <authorList>
            <person name="Callol A."/>
            <person name="Pajuelo D."/>
            <person name="Ebbesson L."/>
            <person name="Teles M."/>
            <person name="MacKenzie S."/>
            <person name="Amaro C."/>
        </authorList>
    </citation>
    <scope>NUCLEOTIDE SEQUENCE</scope>
</reference>
<evidence type="ECO:0000313" key="1">
    <source>
        <dbReference type="EMBL" id="JAH66250.1"/>
    </source>
</evidence>